<evidence type="ECO:0000313" key="2">
    <source>
        <dbReference type="Proteomes" id="UP000606494"/>
    </source>
</evidence>
<dbReference type="RefSeq" id="WP_190311064.1">
    <property type="nucleotide sequence ID" value="NZ_JACNYK010000010.1"/>
</dbReference>
<dbReference type="EMBL" id="JACNYK010000010">
    <property type="protein sequence ID" value="MBD1427921.1"/>
    <property type="molecule type" value="Genomic_DNA"/>
</dbReference>
<accession>A0ABR7Y9E1</accession>
<evidence type="ECO:0008006" key="3">
    <source>
        <dbReference type="Google" id="ProtNLM"/>
    </source>
</evidence>
<dbReference type="Proteomes" id="UP000606494">
    <property type="component" value="Unassembled WGS sequence"/>
</dbReference>
<evidence type="ECO:0000313" key="1">
    <source>
        <dbReference type="EMBL" id="MBD1427921.1"/>
    </source>
</evidence>
<protein>
    <recommendedName>
        <fullName evidence="3">WG repeat-containing protein</fullName>
    </recommendedName>
</protein>
<proteinExistence type="predicted"/>
<organism evidence="1 2">
    <name type="scientific">Sphingobacterium arenae</name>
    <dbReference type="NCBI Taxonomy" id="1280598"/>
    <lineage>
        <taxon>Bacteria</taxon>
        <taxon>Pseudomonadati</taxon>
        <taxon>Bacteroidota</taxon>
        <taxon>Sphingobacteriia</taxon>
        <taxon>Sphingobacteriales</taxon>
        <taxon>Sphingobacteriaceae</taxon>
        <taxon>Sphingobacterium</taxon>
    </lineage>
</organism>
<reference evidence="1 2" key="1">
    <citation type="submission" date="2020-08" db="EMBL/GenBank/DDBJ databases">
        <title>Sphingobacterium sp. DN00404 isolated from aquaculture water.</title>
        <authorList>
            <person name="Zhang M."/>
        </authorList>
    </citation>
    <scope>NUCLEOTIDE SEQUENCE [LARGE SCALE GENOMIC DNA]</scope>
    <source>
        <strain evidence="1 2">KCTC 32294</strain>
    </source>
</reference>
<comment type="caution">
    <text evidence="1">The sequence shown here is derived from an EMBL/GenBank/DDBJ whole genome shotgun (WGS) entry which is preliminary data.</text>
</comment>
<name>A0ABR7Y9E1_9SPHI</name>
<gene>
    <name evidence="1" type="ORF">H8B17_20270</name>
</gene>
<keyword evidence="2" id="KW-1185">Reference proteome</keyword>
<sequence length="308" mass="34868">MRCKNGFLLLIMTVAYSLPMILLAQSKGGLDINFTHIYNADKTETFGVQREYTHVGKTYQVGRMLLKDFQYGPLTLRVIEKDTITDILAPMDEYPDLEMSRAESIQLHGRPSFFVIDRYRVYLVDLENEKISVRIQPGLGVAYGDDSISGTVGGFQFFDGDNYLLGIAVSYGIFCFNISDLDHPKELLRYTSDFSDHGQPYFFLEKNADGSYNGIVSQSDTTKKSNHVSGFYTATKQARYLFRGVHLTVSEESYADPADYEIGHPEPFLLLYEKEGNGGKTPWVIDLKKGIVIKGEATKRFIEKHPKL</sequence>